<dbReference type="RefSeq" id="WP_070905046.1">
    <property type="nucleotide sequence ID" value="NZ_CP016378.1"/>
</dbReference>
<comment type="caution">
    <text evidence="2">The sequence shown here is derived from an EMBL/GenBank/DDBJ whole genome shotgun (WGS) entry which is preliminary data.</text>
</comment>
<accession>A0A1T3JD73</accession>
<keyword evidence="3" id="KW-1185">Reference proteome</keyword>
<evidence type="ECO:0000313" key="2">
    <source>
        <dbReference type="EMBL" id="OOH96004.1"/>
    </source>
</evidence>
<dbReference type="AlphaFoldDB" id="A0A1T3JD73"/>
<feature type="transmembrane region" description="Helical" evidence="1">
    <location>
        <begin position="73"/>
        <end position="92"/>
    </location>
</feature>
<reference evidence="2 3" key="1">
    <citation type="submission" date="2016-11" db="EMBL/GenBank/DDBJ databases">
        <title>Genome sequence and comparative genomic analysis of clinical strain Elizabethkingia meningoseptica 61421 PRCM.</title>
        <authorList>
            <person name="Wang M."/>
            <person name="Hu S."/>
            <person name="Cao L."/>
            <person name="Jiang T."/>
            <person name="Zhou Y."/>
            <person name="Ming D."/>
        </authorList>
    </citation>
    <scope>NUCLEOTIDE SEQUENCE [LARGE SCALE GENOMIC DNA]</scope>
    <source>
        <strain evidence="2 3">61421 PRCM</strain>
    </source>
</reference>
<sequence length="193" mass="22096">MSNSFNISIKTTIKFWYIPAITGLCSIVTGLLIFIIFPLVDRVPVILSGISFITSGFLSMFFILRNRRLIEGYLWYIIYNVLIGSMGIYFLLYIHQTLAFILGLTFLFRFGILLAASIELKKLKNFHLKYNTIMAIAGILTSLFLLYNTESSSGLFMALCFIINGGSAILLMREFRKINLFHKTFRKLSKNNI</sequence>
<feature type="transmembrane region" description="Helical" evidence="1">
    <location>
        <begin position="153"/>
        <end position="172"/>
    </location>
</feature>
<name>A0A1T3JD73_ELIME</name>
<protein>
    <recommendedName>
        <fullName evidence="4">Acid-resistance membrane protein</fullName>
    </recommendedName>
</protein>
<dbReference type="OrthoDB" id="7059775at2"/>
<feature type="transmembrane region" description="Helical" evidence="1">
    <location>
        <begin position="98"/>
        <end position="118"/>
    </location>
</feature>
<evidence type="ECO:0000313" key="3">
    <source>
        <dbReference type="Proteomes" id="UP000188947"/>
    </source>
</evidence>
<feature type="transmembrane region" description="Helical" evidence="1">
    <location>
        <begin position="15"/>
        <end position="37"/>
    </location>
</feature>
<proteinExistence type="predicted"/>
<organism evidence="2 3">
    <name type="scientific">Elizabethkingia meningoseptica</name>
    <name type="common">Chryseobacterium meningosepticum</name>
    <dbReference type="NCBI Taxonomy" id="238"/>
    <lineage>
        <taxon>Bacteria</taxon>
        <taxon>Pseudomonadati</taxon>
        <taxon>Bacteroidota</taxon>
        <taxon>Flavobacteriia</taxon>
        <taxon>Flavobacteriales</taxon>
        <taxon>Weeksellaceae</taxon>
        <taxon>Elizabethkingia</taxon>
    </lineage>
</organism>
<evidence type="ECO:0008006" key="4">
    <source>
        <dbReference type="Google" id="ProtNLM"/>
    </source>
</evidence>
<dbReference type="EMBL" id="MPOG01000008">
    <property type="protein sequence ID" value="OOH96004.1"/>
    <property type="molecule type" value="Genomic_DNA"/>
</dbReference>
<evidence type="ECO:0000256" key="1">
    <source>
        <dbReference type="SAM" id="Phobius"/>
    </source>
</evidence>
<gene>
    <name evidence="2" type="ORF">BMF97_06490</name>
</gene>
<feature type="transmembrane region" description="Helical" evidence="1">
    <location>
        <begin position="130"/>
        <end position="147"/>
    </location>
</feature>
<keyword evidence="1" id="KW-0812">Transmembrane</keyword>
<keyword evidence="1" id="KW-1133">Transmembrane helix</keyword>
<dbReference type="Proteomes" id="UP000188947">
    <property type="component" value="Unassembled WGS sequence"/>
</dbReference>
<dbReference type="STRING" id="238.BBD35_15620"/>
<keyword evidence="1" id="KW-0472">Membrane</keyword>
<feature type="transmembrane region" description="Helical" evidence="1">
    <location>
        <begin position="43"/>
        <end position="64"/>
    </location>
</feature>